<keyword evidence="4" id="KW-0812">Transmembrane</keyword>
<evidence type="ECO:0000256" key="1">
    <source>
        <dbReference type="ARBA" id="ARBA00022723"/>
    </source>
</evidence>
<sequence length="1267" mass="137170">MVADFLLLISANIFAVALIVVYLVSALTRWNRVLRISGSAVVALAVASHQLLVSYGSYQGDNIPVPFFYLTVFLTNLIFFLIPLALGVVCVSLTLTSFRVIKRYNYFGLNVYNWPVIGAILRRYERLKVQEFLATERQRLLRDRKIHPWRYAKNGKAQAASLPTAFNANAPEESSVSAGSQSNAASAASAASPAATTAAAIAATGEAVMAAARRHATPQTPPLVTYSTKVNPLSTLTPEELQRLRGLQETMRQREQVPVHASVKAVNLVPNTNVAYSSSVSQGSGANASTSYTIDTPDNSYDEYNINWDNFIEQDANGKTSRKSTLKRLAVYAAQGSQERRDALSAPTLQPLAPAQVDADTRFIAPDGTPYPRELPKRAERDGSYTTAATADEYLDSSYRDYLTNKLPLPKLSDMLRRPNNKDSSFEAALAQVPEASLPVKNQAPEKQAGTAIDGSAMTFTEGVRANIPRPEQYISLRSQQQWAQEQAAAQTRAAQNPESATTVRGVWENTVHPSVQAQVARDQAAAAAAAVATVATTGSAPMAGATMAATAADPAAVTAPAMQTAPSATEPATPAVDTAAMAATAKATSSDAVPETSRPHANQSASLAAASASSDLMLGSTDAALEESNYLAVHSLAEIKTQQSSPATQEAAPCVQSSAAENHYPLHRFWQQAPQQPAAVVTAATAAMAHVAPATLTAMNANIAAVEAANKKGLQTPDASDCSHQQTLIANIAADGASMALSTRAKVHLGFDFKVLPRAVRQLVMQTEQDIFTAQQSGDSSLIDPKYAWVRHNVSHGHKTHPQAHDVYSDLAALSEDEQQKAAAIASFASDLRDETQVNADHTRSINADATVFASGEVRVDAHGNVKVISHSSLSPASGHGAAAQGTGNGTATYDGSKVHVYSAKQLQQMTSPLYTKFRANLKQYLGNILALTVRRAGYLFLALSLVMACISTAKIMMLPQINYVTVELNVPQAFDGMRIMQISNLNASAMYNRQHMSDLVMKITKQRPDLIVFTGDLALGEPWTREEGLRPLFMLKAPLGVYAIPGDHDYSIHFEQYLSMYRRYNFDMLLNESRTIRYMGAKLSIIGIADESAPQYGVFLPSYRQIEVDPDSTFNIVLTHTPRNARQYQTTGYHSSDLILSGTVLSNQVQFLDEITTHINNGFLDGLYRLSPIAMLYVSTGTGTNPFLPLRYGNDTELTLLTVHSTRIDHPQSIHAMEPRQRHHLLQELFAQHLEEQKLLQQQTNSGANANLSGDDKYLFEAFSN</sequence>
<dbReference type="SUPFAM" id="SSF56300">
    <property type="entry name" value="Metallo-dependent phosphatases"/>
    <property type="match status" value="1"/>
</dbReference>
<feature type="region of interest" description="Disordered" evidence="3">
    <location>
        <begin position="362"/>
        <end position="384"/>
    </location>
</feature>
<dbReference type="GO" id="GO:0016020">
    <property type="term" value="C:membrane"/>
    <property type="evidence" value="ECO:0007669"/>
    <property type="project" value="GOC"/>
</dbReference>
<feature type="transmembrane region" description="Helical" evidence="4">
    <location>
        <begin position="36"/>
        <end position="55"/>
    </location>
</feature>
<keyword evidence="2" id="KW-0378">Hydrolase</keyword>
<dbReference type="GO" id="GO:0046872">
    <property type="term" value="F:metal ion binding"/>
    <property type="evidence" value="ECO:0007669"/>
    <property type="project" value="UniProtKB-KW"/>
</dbReference>
<evidence type="ECO:0000256" key="3">
    <source>
        <dbReference type="SAM" id="MobiDB-lite"/>
    </source>
</evidence>
<evidence type="ECO:0000256" key="2">
    <source>
        <dbReference type="ARBA" id="ARBA00022801"/>
    </source>
</evidence>
<dbReference type="AlphaFoldDB" id="A0A948WYZ9"/>
<name>A0A948WYZ9_9GAMM</name>
<feature type="transmembrane region" description="Helical" evidence="4">
    <location>
        <begin position="67"/>
        <end position="95"/>
    </location>
</feature>
<feature type="compositionally biased region" description="Low complexity" evidence="3">
    <location>
        <begin position="582"/>
        <end position="594"/>
    </location>
</feature>
<accession>A0A948WYZ9</accession>
<evidence type="ECO:0000259" key="5">
    <source>
        <dbReference type="Pfam" id="PF00149"/>
    </source>
</evidence>
<dbReference type="InterPro" id="IPR051158">
    <property type="entry name" value="Metallophosphoesterase_sf"/>
</dbReference>
<dbReference type="PANTHER" id="PTHR31302:SF31">
    <property type="entry name" value="PHOSPHODIESTERASE YAEI"/>
    <property type="match status" value="1"/>
</dbReference>
<feature type="domain" description="Calcineurin-like phosphoesterase" evidence="5">
    <location>
        <begin position="997"/>
        <end position="1126"/>
    </location>
</feature>
<dbReference type="EMBL" id="JAHLFE010000030">
    <property type="protein sequence ID" value="MBU3843554.1"/>
    <property type="molecule type" value="Genomic_DNA"/>
</dbReference>
<proteinExistence type="predicted"/>
<comment type="caution">
    <text evidence="6">The sequence shown here is derived from an EMBL/GenBank/DDBJ whole genome shotgun (WGS) entry which is preliminary data.</text>
</comment>
<feature type="transmembrane region" description="Helical" evidence="4">
    <location>
        <begin position="6"/>
        <end position="24"/>
    </location>
</feature>
<dbReference type="Gene3D" id="3.60.21.10">
    <property type="match status" value="1"/>
</dbReference>
<keyword evidence="1" id="KW-0479">Metal-binding</keyword>
<dbReference type="InterPro" id="IPR029052">
    <property type="entry name" value="Metallo-depent_PP-like"/>
</dbReference>
<protein>
    <submittedName>
        <fullName evidence="6">Metallophosphoesterase</fullName>
    </submittedName>
</protein>
<dbReference type="GO" id="GO:0009245">
    <property type="term" value="P:lipid A biosynthetic process"/>
    <property type="evidence" value="ECO:0007669"/>
    <property type="project" value="TreeGrafter"/>
</dbReference>
<dbReference type="InterPro" id="IPR004843">
    <property type="entry name" value="Calcineurin-like_PHP"/>
</dbReference>
<evidence type="ECO:0000256" key="4">
    <source>
        <dbReference type="SAM" id="Phobius"/>
    </source>
</evidence>
<gene>
    <name evidence="6" type="ORF">H9847_01585</name>
</gene>
<reference evidence="6" key="2">
    <citation type="submission" date="2021-04" db="EMBL/GenBank/DDBJ databases">
        <authorList>
            <person name="Gilroy R."/>
        </authorList>
    </citation>
    <scope>NUCLEOTIDE SEQUENCE</scope>
    <source>
        <strain evidence="6">378</strain>
    </source>
</reference>
<reference evidence="6" key="1">
    <citation type="journal article" date="2021" name="PeerJ">
        <title>Extensive microbial diversity within the chicken gut microbiome revealed by metagenomics and culture.</title>
        <authorList>
            <person name="Gilroy R."/>
            <person name="Ravi A."/>
            <person name="Getino M."/>
            <person name="Pursley I."/>
            <person name="Horton D.L."/>
            <person name="Alikhan N.F."/>
            <person name="Baker D."/>
            <person name="Gharbi K."/>
            <person name="Hall N."/>
            <person name="Watson M."/>
            <person name="Adriaenssens E.M."/>
            <person name="Foster-Nyarko E."/>
            <person name="Jarju S."/>
            <person name="Secka A."/>
            <person name="Antonio M."/>
            <person name="Oren A."/>
            <person name="Chaudhuri R.R."/>
            <person name="La Ragione R."/>
            <person name="Hildebrand F."/>
            <person name="Pallen M.J."/>
        </authorList>
    </citation>
    <scope>NUCLEOTIDE SEQUENCE</scope>
    <source>
        <strain evidence="6">378</strain>
    </source>
</reference>
<feature type="region of interest" description="Disordered" evidence="3">
    <location>
        <begin position="582"/>
        <end position="607"/>
    </location>
</feature>
<dbReference type="PANTHER" id="PTHR31302">
    <property type="entry name" value="TRANSMEMBRANE PROTEIN WITH METALLOPHOSPHOESTERASE DOMAIN-RELATED"/>
    <property type="match status" value="1"/>
</dbReference>
<dbReference type="Proteomes" id="UP000733611">
    <property type="component" value="Unassembled WGS sequence"/>
</dbReference>
<evidence type="ECO:0000313" key="7">
    <source>
        <dbReference type="Proteomes" id="UP000733611"/>
    </source>
</evidence>
<evidence type="ECO:0000313" key="6">
    <source>
        <dbReference type="EMBL" id="MBU3843554.1"/>
    </source>
</evidence>
<organism evidence="6 7">
    <name type="scientific">Candidatus Anaerobiospirillum pullicola</name>
    <dbReference type="NCBI Taxonomy" id="2838451"/>
    <lineage>
        <taxon>Bacteria</taxon>
        <taxon>Pseudomonadati</taxon>
        <taxon>Pseudomonadota</taxon>
        <taxon>Gammaproteobacteria</taxon>
        <taxon>Aeromonadales</taxon>
        <taxon>Succinivibrionaceae</taxon>
        <taxon>Anaerobiospirillum</taxon>
    </lineage>
</organism>
<feature type="compositionally biased region" description="Basic and acidic residues" evidence="3">
    <location>
        <begin position="374"/>
        <end position="383"/>
    </location>
</feature>
<keyword evidence="4" id="KW-0472">Membrane</keyword>
<keyword evidence="4" id="KW-1133">Transmembrane helix</keyword>
<dbReference type="GO" id="GO:0008758">
    <property type="term" value="F:UDP-2,3-diacylglucosamine hydrolase activity"/>
    <property type="evidence" value="ECO:0007669"/>
    <property type="project" value="TreeGrafter"/>
</dbReference>
<dbReference type="Pfam" id="PF00149">
    <property type="entry name" value="Metallophos"/>
    <property type="match status" value="1"/>
</dbReference>